<protein>
    <submittedName>
        <fullName evidence="2">Uncharacterized protein</fullName>
    </submittedName>
</protein>
<evidence type="ECO:0000313" key="2">
    <source>
        <dbReference type="EMBL" id="BBH05574.1"/>
    </source>
</evidence>
<feature type="compositionally biased region" description="Low complexity" evidence="1">
    <location>
        <begin position="432"/>
        <end position="441"/>
    </location>
</feature>
<evidence type="ECO:0000256" key="1">
    <source>
        <dbReference type="SAM" id="MobiDB-lite"/>
    </source>
</evidence>
<organism evidence="2">
    <name type="scientific">Prunus dulcis</name>
    <name type="common">Almond</name>
    <name type="synonym">Amygdalus dulcis</name>
    <dbReference type="NCBI Taxonomy" id="3755"/>
    <lineage>
        <taxon>Eukaryota</taxon>
        <taxon>Viridiplantae</taxon>
        <taxon>Streptophyta</taxon>
        <taxon>Embryophyta</taxon>
        <taxon>Tracheophyta</taxon>
        <taxon>Spermatophyta</taxon>
        <taxon>Magnoliopsida</taxon>
        <taxon>eudicotyledons</taxon>
        <taxon>Gunneridae</taxon>
        <taxon>Pentapetalae</taxon>
        <taxon>rosids</taxon>
        <taxon>fabids</taxon>
        <taxon>Rosales</taxon>
        <taxon>Rosaceae</taxon>
        <taxon>Amygdaloideae</taxon>
        <taxon>Amygdaleae</taxon>
        <taxon>Prunus</taxon>
    </lineage>
</organism>
<name>A0A4Y1RMQ2_PRUDU</name>
<accession>A0A4Y1RMQ2</accession>
<feature type="region of interest" description="Disordered" evidence="1">
    <location>
        <begin position="427"/>
        <end position="446"/>
    </location>
</feature>
<proteinExistence type="predicted"/>
<dbReference type="AlphaFoldDB" id="A0A4Y1RMQ2"/>
<sequence length="562" mass="62453">LGPCLLAGHWSSEARGIFEVVLIGLEHGSLEAGGLEHGSLEAGGLEQSGGTRPGVQNGLTLGEAALGFAEMWSRARCVELEPVQGGVGFSRVGARGPEGLGGLGMLLGPVLPVDQSCLPEMIARLRALRRLCICGEVPRWRAAYASAIPDDVHIKLVKPLTNAVPCVDANFPNARVITFHPFYFSLGFKFLMSKLFKEAVICFENLSRFFMLELTVREFFYFFEVRHFKEYAQVRIYKAKLFDSLSQGDHAWHDDVLEVSGRKQLELGPDMAKVRRALNILLRFREWRWLLSEYRDEDGGLPPTEDVERWKQNCPDPDDLPARQGKCLAESTSKRKVVAKSSRDEATSSHAKNGSPSRKKPNSCPLCERQRDVDISLRSPSRLHQSGNRSGKSVHDSIVEPRAIKRGVDSASLTPLEVRLAEAKKMRESSARAKGSSSASAVDPKLSELEKKNAELGCKLSVEQARYEKKTSDLRAMISELKSSLTKKDSELSSATTDLASRKDAFFHLDRKNADVSLNYDKLMAKFRAYYKSTENSKSEATIDAHKLGYLHCEMGLLLSYD</sequence>
<feature type="non-terminal residue" evidence="2">
    <location>
        <position position="1"/>
    </location>
</feature>
<gene>
    <name evidence="2" type="ORF">Prudu_017010</name>
</gene>
<reference evidence="2" key="1">
    <citation type="journal article" date="2019" name="Science">
        <title>Mutation of a bHLH transcription factor allowed almond domestication.</title>
        <authorList>
            <person name="Sanchez-Perez R."/>
            <person name="Pavan S."/>
            <person name="Mazzeo R."/>
            <person name="Moldovan C."/>
            <person name="Aiese Cigliano R."/>
            <person name="Del Cueto J."/>
            <person name="Ricciardi F."/>
            <person name="Lotti C."/>
            <person name="Ricciardi L."/>
            <person name="Dicenta F."/>
            <person name="Lopez-Marques R.L."/>
            <person name="Lindberg Moller B."/>
        </authorList>
    </citation>
    <scope>NUCLEOTIDE SEQUENCE</scope>
</reference>
<feature type="region of interest" description="Disordered" evidence="1">
    <location>
        <begin position="301"/>
        <end position="401"/>
    </location>
</feature>
<feature type="compositionally biased region" description="Polar residues" evidence="1">
    <location>
        <begin position="378"/>
        <end position="391"/>
    </location>
</feature>
<dbReference type="EMBL" id="AP019302">
    <property type="protein sequence ID" value="BBH05574.1"/>
    <property type="molecule type" value="Genomic_DNA"/>
</dbReference>